<feature type="transmembrane region" description="Helical" evidence="1">
    <location>
        <begin position="237"/>
        <end position="260"/>
    </location>
</feature>
<reference evidence="4 5" key="1">
    <citation type="submission" date="2018-10" db="EMBL/GenBank/DDBJ databases">
        <title>GWAS and RNA-Seq identify cryptic mechanisms of antimicrobial resistance in Acinetobacter baumannii.</title>
        <authorList>
            <person name="Sahl J.W."/>
        </authorList>
    </citation>
    <scope>NUCLEOTIDE SEQUENCE [LARGE SCALE GENOMIC DNA]</scope>
    <source>
        <strain evidence="4 5">TG31299</strain>
    </source>
</reference>
<feature type="transmembrane region" description="Helical" evidence="1">
    <location>
        <begin position="147"/>
        <end position="167"/>
    </location>
</feature>
<gene>
    <name evidence="4" type="ORF">EA722_11075</name>
</gene>
<evidence type="ECO:0000256" key="1">
    <source>
        <dbReference type="SAM" id="Phobius"/>
    </source>
</evidence>
<feature type="transmembrane region" description="Helical" evidence="1">
    <location>
        <begin position="315"/>
        <end position="335"/>
    </location>
</feature>
<keyword evidence="1" id="KW-1133">Transmembrane helix</keyword>
<feature type="transmembrane region" description="Helical" evidence="1">
    <location>
        <begin position="371"/>
        <end position="392"/>
    </location>
</feature>
<dbReference type="PANTHER" id="PTHR39084:SF1">
    <property type="entry name" value="DUF4010 DOMAIN-CONTAINING PROTEIN"/>
    <property type="match status" value="1"/>
</dbReference>
<dbReference type="RefSeq" id="WP_004907087.1">
    <property type="nucleotide sequence ID" value="NZ_AP024802.1"/>
</dbReference>
<dbReference type="EMBL" id="RFBY01000032">
    <property type="protein sequence ID" value="RSP74598.1"/>
    <property type="molecule type" value="Genomic_DNA"/>
</dbReference>
<dbReference type="Pfam" id="PF13194">
    <property type="entry name" value="DUF4010"/>
    <property type="match status" value="1"/>
</dbReference>
<dbReference type="Proteomes" id="UP000269597">
    <property type="component" value="Unassembled WGS sequence"/>
</dbReference>
<dbReference type="InterPro" id="IPR025105">
    <property type="entry name" value="DUF4010"/>
</dbReference>
<evidence type="ECO:0000259" key="3">
    <source>
        <dbReference type="Pfam" id="PF13194"/>
    </source>
</evidence>
<feature type="transmembrane region" description="Helical" evidence="1">
    <location>
        <begin position="266"/>
        <end position="285"/>
    </location>
</feature>
<feature type="transmembrane region" description="Helical" evidence="1">
    <location>
        <begin position="95"/>
        <end position="126"/>
    </location>
</feature>
<proteinExistence type="predicted"/>
<dbReference type="PANTHER" id="PTHR39084">
    <property type="entry name" value="MEMBRANE PROTEIN-RELATED"/>
    <property type="match status" value="1"/>
</dbReference>
<feature type="domain" description="DUF4010" evidence="3">
    <location>
        <begin position="181"/>
        <end position="394"/>
    </location>
</feature>
<keyword evidence="1" id="KW-0812">Transmembrane</keyword>
<feature type="transmembrane region" description="Helical" evidence="1">
    <location>
        <begin position="341"/>
        <end position="362"/>
    </location>
</feature>
<keyword evidence="1" id="KW-0472">Membrane</keyword>
<feature type="transmembrane region" description="Helical" evidence="1">
    <location>
        <begin position="173"/>
        <end position="193"/>
    </location>
</feature>
<evidence type="ECO:0000259" key="2">
    <source>
        <dbReference type="Pfam" id="PF02308"/>
    </source>
</evidence>
<accession>A0A3R9STM4</accession>
<comment type="caution">
    <text evidence="4">The sequence shown here is derived from an EMBL/GenBank/DDBJ whole genome shotgun (WGS) entry which is preliminary data.</text>
</comment>
<evidence type="ECO:0000313" key="5">
    <source>
        <dbReference type="Proteomes" id="UP000269597"/>
    </source>
</evidence>
<sequence>MNTVLLDLSFQELLRVMVSALGCGLLIGLERERHNRKESEPSFAGLRSFTICALLGAVCFLLHLAVGILGAFSVTTFCVYSLIKQKQDIGATTELAFLMTYLIGALCVFNVPLAAGLAVVLCLILMGKQSLHYFAGNWIQHFELRDGLFLLALILIALPLMPDQAMWGTVLNPYVILKLLIMILGVQSLAHIAKRLLPNNKALMLSSLASGFVSSTATIASLGMEVRSGKAEAKSNAGAGLISCIATLLQLLIIVAGINFAWFKVLLLPCSIGIAVLLIIALMLIHSSKATMGQQATPQNDITHMDSRMFSIKEALIIVVTLTVIQAAVYGLNVVLGDSGLIIGAFFASLFEVHAAMATVVMQGTPQQMTLVYAMMIGLAAHAFSKSINAFLTGGGKYFLYFAPAQMLHMAILMAVLWMVIQ</sequence>
<dbReference type="AlphaFoldDB" id="A0A3R9STM4"/>
<feature type="domain" description="MgtC/SapB/SrpB/YhiD N-terminal" evidence="2">
    <location>
        <begin position="18"/>
        <end position="131"/>
    </location>
</feature>
<dbReference type="Pfam" id="PF02308">
    <property type="entry name" value="MgtC"/>
    <property type="match status" value="1"/>
</dbReference>
<dbReference type="InterPro" id="IPR049177">
    <property type="entry name" value="MgtC_SapB_SrpB_YhiD_N"/>
</dbReference>
<protein>
    <submittedName>
        <fullName evidence="4">MgtC/SapB family protein</fullName>
    </submittedName>
</protein>
<evidence type="ECO:0000313" key="4">
    <source>
        <dbReference type="EMBL" id="RSP74598.1"/>
    </source>
</evidence>
<organism evidence="4 5">
    <name type="scientific">Acinetobacter baumannii</name>
    <dbReference type="NCBI Taxonomy" id="470"/>
    <lineage>
        <taxon>Bacteria</taxon>
        <taxon>Pseudomonadati</taxon>
        <taxon>Pseudomonadota</taxon>
        <taxon>Gammaproteobacteria</taxon>
        <taxon>Moraxellales</taxon>
        <taxon>Moraxellaceae</taxon>
        <taxon>Acinetobacter</taxon>
        <taxon>Acinetobacter calcoaceticus/baumannii complex</taxon>
    </lineage>
</organism>
<feature type="transmembrane region" description="Helical" evidence="1">
    <location>
        <begin position="50"/>
        <end position="83"/>
    </location>
</feature>
<name>A0A3R9STM4_ACIBA</name>
<feature type="transmembrane region" description="Helical" evidence="1">
    <location>
        <begin position="12"/>
        <end position="29"/>
    </location>
</feature>
<feature type="transmembrane region" description="Helical" evidence="1">
    <location>
        <begin position="398"/>
        <end position="421"/>
    </location>
</feature>